<dbReference type="Gene3D" id="3.40.50.300">
    <property type="entry name" value="P-loop containing nucleotide triphosphate hydrolases"/>
    <property type="match status" value="1"/>
</dbReference>
<dbReference type="InterPro" id="IPR003593">
    <property type="entry name" value="AAA+_ATPase"/>
</dbReference>
<sequence length="497" mass="52700">MNTMTEGWALAWRLIAAADPELVRITALSLQVSATACLIGALFGLLLGAWLAVARFPGHALAVWLVNTLLALPAVVVGLLVYLLLSRSGPLGQLGILFTPSAMVVAQAVLVTPLIAALSRRLVMAALADGGDQLRSLGAGPLATSLLMLVHDRMGVATVLLTAFARAIAEVGAVMIVGGNIAGVTRVMTTTIALETSKGDLALALALGIVLLAVVGAVNGAIGLLQWLATRQPNAAAQVKPHAVHRTPAPRTHVATEATPLIRAERVTVRFGQVIALNEASLTLHRGDRLVLVGANGSGKTTLLRLLHGLLPCEGRCERLPLQPQGRLPRAAMLFQRPFLLSLSVWRNVWIGLWLSGVPAAERNERCGLALARVGLLDHAQRSARSLSGGQQQRLGLARAWALQPDILFLDEPTASLDPGAKNEIEALIEEVARSGVTLVMSTHNLGQAKRLATRVAYLHAGRIVVDRPVANFFNAEDLPPEADQFLQGELGWHIQP</sequence>
<dbReference type="PANTHER" id="PTHR43632">
    <property type="entry name" value="PERMEASE COMPONENT OF TUNGSTATE ABC TRANSPORTER"/>
    <property type="match status" value="1"/>
</dbReference>
<dbReference type="InterPro" id="IPR049783">
    <property type="entry name" value="ABC_perm_TupB-like"/>
</dbReference>
<name>A0A5Q0MBQ7_VARPD</name>
<dbReference type="InterPro" id="IPR017871">
    <property type="entry name" value="ABC_transporter-like_CS"/>
</dbReference>
<comment type="subcellular location">
    <subcellularLocation>
        <location evidence="1">Cell membrane</location>
        <topology evidence="1">Multi-pass membrane protein</topology>
    </subcellularLocation>
</comment>
<dbReference type="Proteomes" id="UP000326780">
    <property type="component" value="Chromosome"/>
</dbReference>
<evidence type="ECO:0000256" key="8">
    <source>
        <dbReference type="SAM" id="Phobius"/>
    </source>
</evidence>
<dbReference type="CDD" id="cd06261">
    <property type="entry name" value="TM_PBP2"/>
    <property type="match status" value="1"/>
</dbReference>
<dbReference type="GO" id="GO:0016887">
    <property type="term" value="F:ATP hydrolysis activity"/>
    <property type="evidence" value="ECO:0007669"/>
    <property type="project" value="InterPro"/>
</dbReference>
<keyword evidence="6 8" id="KW-1133">Transmembrane helix</keyword>
<reference evidence="11 12" key="1">
    <citation type="submission" date="2019-10" db="EMBL/GenBank/DDBJ databases">
        <title>Complete genome sequence of Variovorax paradoxus 5C-2.</title>
        <authorList>
            <person name="Gogoleva N.E."/>
            <person name="Balkin A.S."/>
        </authorList>
    </citation>
    <scope>NUCLEOTIDE SEQUENCE [LARGE SCALE GENOMIC DNA]</scope>
    <source>
        <strain evidence="11 12">5C-2</strain>
    </source>
</reference>
<dbReference type="InterPro" id="IPR035906">
    <property type="entry name" value="MetI-like_sf"/>
</dbReference>
<dbReference type="SUPFAM" id="SSF161098">
    <property type="entry name" value="MetI-like"/>
    <property type="match status" value="1"/>
</dbReference>
<dbReference type="Pfam" id="PF00005">
    <property type="entry name" value="ABC_tran"/>
    <property type="match status" value="1"/>
</dbReference>
<dbReference type="GO" id="GO:0005524">
    <property type="term" value="F:ATP binding"/>
    <property type="evidence" value="ECO:0007669"/>
    <property type="project" value="UniProtKB-KW"/>
</dbReference>
<keyword evidence="4" id="KW-0547">Nucleotide-binding</keyword>
<evidence type="ECO:0000256" key="3">
    <source>
        <dbReference type="ARBA" id="ARBA00022692"/>
    </source>
</evidence>
<dbReference type="GO" id="GO:0005886">
    <property type="term" value="C:plasma membrane"/>
    <property type="evidence" value="ECO:0007669"/>
    <property type="project" value="UniProtKB-SubCell"/>
</dbReference>
<dbReference type="InterPro" id="IPR003439">
    <property type="entry name" value="ABC_transporter-like_ATP-bd"/>
</dbReference>
<feature type="transmembrane region" description="Helical" evidence="8">
    <location>
        <begin position="201"/>
        <end position="225"/>
    </location>
</feature>
<organism evidence="11 12">
    <name type="scientific">Variovorax paradoxus</name>
    <dbReference type="NCBI Taxonomy" id="34073"/>
    <lineage>
        <taxon>Bacteria</taxon>
        <taxon>Pseudomonadati</taxon>
        <taxon>Pseudomonadota</taxon>
        <taxon>Betaproteobacteria</taxon>
        <taxon>Burkholderiales</taxon>
        <taxon>Comamonadaceae</taxon>
        <taxon>Variovorax</taxon>
    </lineage>
</organism>
<evidence type="ECO:0000259" key="9">
    <source>
        <dbReference type="PROSITE" id="PS50893"/>
    </source>
</evidence>
<dbReference type="Gene3D" id="1.10.3720.10">
    <property type="entry name" value="MetI-like"/>
    <property type="match status" value="1"/>
</dbReference>
<feature type="transmembrane region" description="Helical" evidence="8">
    <location>
        <begin position="61"/>
        <end position="85"/>
    </location>
</feature>
<evidence type="ECO:0000313" key="11">
    <source>
        <dbReference type="EMBL" id="QFZ86813.1"/>
    </source>
</evidence>
<dbReference type="PROSITE" id="PS50893">
    <property type="entry name" value="ABC_TRANSPORTER_2"/>
    <property type="match status" value="1"/>
</dbReference>
<evidence type="ECO:0000256" key="2">
    <source>
        <dbReference type="ARBA" id="ARBA00022475"/>
    </source>
</evidence>
<dbReference type="PANTHER" id="PTHR43632:SF1">
    <property type="entry name" value="PERMEASE COMPONENT OF TUNGSTATE ABC TRANSPORTER"/>
    <property type="match status" value="1"/>
</dbReference>
<dbReference type="InterPro" id="IPR027417">
    <property type="entry name" value="P-loop_NTPase"/>
</dbReference>
<dbReference type="AlphaFoldDB" id="A0A5Q0MBQ7"/>
<keyword evidence="5 11" id="KW-0067">ATP-binding</keyword>
<evidence type="ECO:0000313" key="12">
    <source>
        <dbReference type="Proteomes" id="UP000326780"/>
    </source>
</evidence>
<dbReference type="PROSITE" id="PS00211">
    <property type="entry name" value="ABC_TRANSPORTER_1"/>
    <property type="match status" value="1"/>
</dbReference>
<proteinExistence type="predicted"/>
<dbReference type="PROSITE" id="PS50928">
    <property type="entry name" value="ABC_TM1"/>
    <property type="match status" value="1"/>
</dbReference>
<evidence type="ECO:0000256" key="6">
    <source>
        <dbReference type="ARBA" id="ARBA00022989"/>
    </source>
</evidence>
<feature type="domain" description="ABC transmembrane type-1" evidence="10">
    <location>
        <begin position="26"/>
        <end position="222"/>
    </location>
</feature>
<keyword evidence="2" id="KW-1003">Cell membrane</keyword>
<evidence type="ECO:0000256" key="5">
    <source>
        <dbReference type="ARBA" id="ARBA00022840"/>
    </source>
</evidence>
<dbReference type="SMART" id="SM00382">
    <property type="entry name" value="AAA"/>
    <property type="match status" value="1"/>
</dbReference>
<keyword evidence="3 8" id="KW-0812">Transmembrane</keyword>
<dbReference type="InterPro" id="IPR000515">
    <property type="entry name" value="MetI-like"/>
</dbReference>
<protein>
    <submittedName>
        <fullName evidence="11">ATP-binding cassette domain-containing protein</fullName>
    </submittedName>
</protein>
<evidence type="ECO:0000256" key="4">
    <source>
        <dbReference type="ARBA" id="ARBA00022741"/>
    </source>
</evidence>
<dbReference type="SUPFAM" id="SSF52540">
    <property type="entry name" value="P-loop containing nucleoside triphosphate hydrolases"/>
    <property type="match status" value="1"/>
</dbReference>
<evidence type="ECO:0000259" key="10">
    <source>
        <dbReference type="PROSITE" id="PS50928"/>
    </source>
</evidence>
<gene>
    <name evidence="11" type="ORF">GFK26_30570</name>
</gene>
<feature type="domain" description="ABC transporter" evidence="9">
    <location>
        <begin position="262"/>
        <end position="486"/>
    </location>
</feature>
<evidence type="ECO:0000256" key="1">
    <source>
        <dbReference type="ARBA" id="ARBA00004651"/>
    </source>
</evidence>
<dbReference type="RefSeq" id="WP_153285262.1">
    <property type="nucleotide sequence ID" value="NZ_CP045644.1"/>
</dbReference>
<keyword evidence="7 8" id="KW-0472">Membrane</keyword>
<feature type="transmembrane region" description="Helical" evidence="8">
    <location>
        <begin position="97"/>
        <end position="118"/>
    </location>
</feature>
<dbReference type="EMBL" id="CP045644">
    <property type="protein sequence ID" value="QFZ86813.1"/>
    <property type="molecule type" value="Genomic_DNA"/>
</dbReference>
<evidence type="ECO:0000256" key="7">
    <source>
        <dbReference type="ARBA" id="ARBA00023136"/>
    </source>
</evidence>
<dbReference type="GO" id="GO:0055085">
    <property type="term" value="P:transmembrane transport"/>
    <property type="evidence" value="ECO:0007669"/>
    <property type="project" value="InterPro"/>
</dbReference>
<feature type="transmembrane region" description="Helical" evidence="8">
    <location>
        <begin position="32"/>
        <end position="54"/>
    </location>
</feature>
<accession>A0A5Q0MBQ7</accession>
<dbReference type="NCBIfam" id="NF038017">
    <property type="entry name" value="ABC_perm1"/>
    <property type="match status" value="1"/>
</dbReference>